<feature type="region of interest" description="Disordered" evidence="1">
    <location>
        <begin position="1"/>
        <end position="92"/>
    </location>
</feature>
<feature type="compositionally biased region" description="Polar residues" evidence="1">
    <location>
        <begin position="1"/>
        <end position="16"/>
    </location>
</feature>
<sequence>MTSPISTKVPTVSHESPTAEFLTADLPLPDLPNEQSPDRTNSLKEIPPIHSHKNNSSLGGMDDSHISTTNKRRKRPLEDNETETEIKISRDT</sequence>
<gene>
    <name evidence="2" type="primary">SUVZ06G0710</name>
    <name evidence="2" type="ORF">SUVZ_06G0710</name>
</gene>
<name>A0ABN8WWI3_SACUV</name>
<dbReference type="Proteomes" id="UP001162085">
    <property type="component" value="Chromosome 6"/>
</dbReference>
<dbReference type="EMBL" id="OX365933">
    <property type="protein sequence ID" value="CAI4062132.1"/>
    <property type="molecule type" value="Genomic_DNA"/>
</dbReference>
<keyword evidence="3" id="KW-1185">Reference proteome</keyword>
<evidence type="ECO:0000256" key="1">
    <source>
        <dbReference type="SAM" id="MobiDB-lite"/>
    </source>
</evidence>
<proteinExistence type="predicted"/>
<evidence type="ECO:0000313" key="2">
    <source>
        <dbReference type="EMBL" id="CAI4062132.1"/>
    </source>
</evidence>
<reference evidence="2" key="1">
    <citation type="submission" date="2022-10" db="EMBL/GenBank/DDBJ databases">
        <authorList>
            <person name="Byrne P K."/>
        </authorList>
    </citation>
    <scope>NUCLEOTIDE SEQUENCE</scope>
    <source>
        <strain evidence="2">ZP964</strain>
    </source>
</reference>
<evidence type="ECO:0000313" key="3">
    <source>
        <dbReference type="Proteomes" id="UP001162085"/>
    </source>
</evidence>
<organism evidence="2 3">
    <name type="scientific">Saccharomyces uvarum</name>
    <name type="common">Yeast</name>
    <name type="synonym">Saccharomyces bayanus var. uvarum</name>
    <dbReference type="NCBI Taxonomy" id="230603"/>
    <lineage>
        <taxon>Eukaryota</taxon>
        <taxon>Fungi</taxon>
        <taxon>Dikarya</taxon>
        <taxon>Ascomycota</taxon>
        <taxon>Saccharomycotina</taxon>
        <taxon>Saccharomycetes</taxon>
        <taxon>Saccharomycetales</taxon>
        <taxon>Saccharomycetaceae</taxon>
        <taxon>Saccharomyces</taxon>
    </lineage>
</organism>
<protein>
    <submittedName>
        <fullName evidence="2">Uncharacterized protein</fullName>
    </submittedName>
</protein>
<accession>A0ABN8WWI3</accession>